<reference evidence="2" key="1">
    <citation type="journal article" date="2015" name="Nat. Plants">
        <title>Genome expansion of Arabis alpina linked with retrotransposition and reduced symmetric DNA methylation.</title>
        <authorList>
            <person name="Willing E.M."/>
            <person name="Rawat V."/>
            <person name="Mandakova T."/>
            <person name="Maumus F."/>
            <person name="James G.V."/>
            <person name="Nordstroem K.J."/>
            <person name="Becker C."/>
            <person name="Warthmann N."/>
            <person name="Chica C."/>
            <person name="Szarzynska B."/>
            <person name="Zytnicki M."/>
            <person name="Albani M.C."/>
            <person name="Kiefer C."/>
            <person name="Bergonzi S."/>
            <person name="Castaings L."/>
            <person name="Mateos J.L."/>
            <person name="Berns M.C."/>
            <person name="Bujdoso N."/>
            <person name="Piofczyk T."/>
            <person name="de Lorenzo L."/>
            <person name="Barrero-Sicilia C."/>
            <person name="Mateos I."/>
            <person name="Piednoel M."/>
            <person name="Hagmann J."/>
            <person name="Chen-Min-Tao R."/>
            <person name="Iglesias-Fernandez R."/>
            <person name="Schuster S.C."/>
            <person name="Alonso-Blanco C."/>
            <person name="Roudier F."/>
            <person name="Carbonero P."/>
            <person name="Paz-Ares J."/>
            <person name="Davis S.J."/>
            <person name="Pecinka A."/>
            <person name="Quesneville H."/>
            <person name="Colot V."/>
            <person name="Lysak M.A."/>
            <person name="Weigel D."/>
            <person name="Coupland G."/>
            <person name="Schneeberger K."/>
        </authorList>
    </citation>
    <scope>NUCLEOTIDE SEQUENCE [LARGE SCALE GENOMIC DNA]</scope>
    <source>
        <strain evidence="2">cv. Pajares</strain>
    </source>
</reference>
<dbReference type="Proteomes" id="UP000029120">
    <property type="component" value="Unassembled WGS sequence"/>
</dbReference>
<gene>
    <name evidence="1" type="ORF">AALP_AAs55560U001100</name>
</gene>
<evidence type="ECO:0000313" key="1">
    <source>
        <dbReference type="EMBL" id="KFK24509.1"/>
    </source>
</evidence>
<accession>A0A087G3Q7</accession>
<keyword evidence="2" id="KW-1185">Reference proteome</keyword>
<proteinExistence type="predicted"/>
<dbReference type="Gramene" id="KFK24509">
    <property type="protein sequence ID" value="KFK24509"/>
    <property type="gene ID" value="AALP_AAs55560U001100"/>
</dbReference>
<evidence type="ECO:0000313" key="2">
    <source>
        <dbReference type="Proteomes" id="UP000029120"/>
    </source>
</evidence>
<protein>
    <submittedName>
        <fullName evidence="1">Uncharacterized protein</fullName>
    </submittedName>
</protein>
<name>A0A087G3Q7_ARAAL</name>
<dbReference type="EMBL" id="KL968134">
    <property type="protein sequence ID" value="KFK24509.1"/>
    <property type="molecule type" value="Genomic_DNA"/>
</dbReference>
<dbReference type="AlphaFoldDB" id="A0A087G3Q7"/>
<organism evidence="1 2">
    <name type="scientific">Arabis alpina</name>
    <name type="common">Alpine rock-cress</name>
    <dbReference type="NCBI Taxonomy" id="50452"/>
    <lineage>
        <taxon>Eukaryota</taxon>
        <taxon>Viridiplantae</taxon>
        <taxon>Streptophyta</taxon>
        <taxon>Embryophyta</taxon>
        <taxon>Tracheophyta</taxon>
        <taxon>Spermatophyta</taxon>
        <taxon>Magnoliopsida</taxon>
        <taxon>eudicotyledons</taxon>
        <taxon>Gunneridae</taxon>
        <taxon>Pentapetalae</taxon>
        <taxon>rosids</taxon>
        <taxon>malvids</taxon>
        <taxon>Brassicales</taxon>
        <taxon>Brassicaceae</taxon>
        <taxon>Arabideae</taxon>
        <taxon>Arabis</taxon>
    </lineage>
</organism>
<sequence>MGPAKAHTVRKLMRLFQGASSARTLLLSAGASC</sequence>